<gene>
    <name evidence="2" type="ORF">FTUN_4432</name>
</gene>
<dbReference type="KEGG" id="ftj:FTUN_4432"/>
<organism evidence="2 3">
    <name type="scientific">Frigoriglobus tundricola</name>
    <dbReference type="NCBI Taxonomy" id="2774151"/>
    <lineage>
        <taxon>Bacteria</taxon>
        <taxon>Pseudomonadati</taxon>
        <taxon>Planctomycetota</taxon>
        <taxon>Planctomycetia</taxon>
        <taxon>Gemmatales</taxon>
        <taxon>Gemmataceae</taxon>
        <taxon>Frigoriglobus</taxon>
    </lineage>
</organism>
<feature type="compositionally biased region" description="Basic and acidic residues" evidence="1">
    <location>
        <begin position="46"/>
        <end position="56"/>
    </location>
</feature>
<dbReference type="EMBL" id="CP053452">
    <property type="protein sequence ID" value="QJW96872.1"/>
    <property type="molecule type" value="Genomic_DNA"/>
</dbReference>
<name>A0A6M5YVD1_9BACT</name>
<feature type="region of interest" description="Disordered" evidence="1">
    <location>
        <begin position="36"/>
        <end position="73"/>
    </location>
</feature>
<reference evidence="3" key="1">
    <citation type="submission" date="2020-05" db="EMBL/GenBank/DDBJ databases">
        <title>Frigoriglobus tundricola gen. nov., sp. nov., a psychrotolerant cellulolytic planctomycete of the family Gemmataceae with two divergent copies of 16S rRNA gene.</title>
        <authorList>
            <person name="Kulichevskaya I.S."/>
            <person name="Ivanova A.A."/>
            <person name="Naumoff D.G."/>
            <person name="Beletsky A.V."/>
            <person name="Rijpstra W.I.C."/>
            <person name="Sinninghe Damste J.S."/>
            <person name="Mardanov A.V."/>
            <person name="Ravin N.V."/>
            <person name="Dedysh S.N."/>
        </authorList>
    </citation>
    <scope>NUCLEOTIDE SEQUENCE [LARGE SCALE GENOMIC DNA]</scope>
    <source>
        <strain evidence="3">PL17</strain>
    </source>
</reference>
<dbReference type="Proteomes" id="UP000503447">
    <property type="component" value="Chromosome"/>
</dbReference>
<evidence type="ECO:0000256" key="1">
    <source>
        <dbReference type="SAM" id="MobiDB-lite"/>
    </source>
</evidence>
<evidence type="ECO:0008006" key="4">
    <source>
        <dbReference type="Google" id="ProtNLM"/>
    </source>
</evidence>
<evidence type="ECO:0000313" key="2">
    <source>
        <dbReference type="EMBL" id="QJW96872.1"/>
    </source>
</evidence>
<dbReference type="RefSeq" id="WP_171472374.1">
    <property type="nucleotide sequence ID" value="NZ_CP053452.2"/>
</dbReference>
<dbReference type="PROSITE" id="PS51257">
    <property type="entry name" value="PROKAR_LIPOPROTEIN"/>
    <property type="match status" value="1"/>
</dbReference>
<keyword evidence="3" id="KW-1185">Reference proteome</keyword>
<protein>
    <recommendedName>
        <fullName evidence="4">Lipoprotein</fullName>
    </recommendedName>
</protein>
<proteinExistence type="predicted"/>
<accession>A0A6M5YVD1</accession>
<sequence>MRNTILSAALVAVLFTGCSKSDKPVALTPEMEAAQKEAQEAVNKAESAHQKTERAGKLTGTDQEALRAKQNKR</sequence>
<evidence type="ECO:0000313" key="3">
    <source>
        <dbReference type="Proteomes" id="UP000503447"/>
    </source>
</evidence>
<dbReference type="AlphaFoldDB" id="A0A6M5YVD1"/>